<accession>A0A3G6IZZ7</accession>
<dbReference type="GO" id="GO:0015171">
    <property type="term" value="F:amino acid transmembrane transporter activity"/>
    <property type="evidence" value="ECO:0007669"/>
    <property type="project" value="TreeGrafter"/>
</dbReference>
<dbReference type="GO" id="GO:0005886">
    <property type="term" value="C:plasma membrane"/>
    <property type="evidence" value="ECO:0007669"/>
    <property type="project" value="UniProtKB-SubCell"/>
</dbReference>
<evidence type="ECO:0000256" key="3">
    <source>
        <dbReference type="ARBA" id="ARBA00022692"/>
    </source>
</evidence>
<keyword evidence="8" id="KW-1185">Reference proteome</keyword>
<gene>
    <name evidence="7" type="primary">argO</name>
    <name evidence="7" type="ORF">CGERO_04805</name>
</gene>
<dbReference type="PANTHER" id="PTHR30086">
    <property type="entry name" value="ARGININE EXPORTER PROTEIN ARGO"/>
    <property type="match status" value="1"/>
</dbReference>
<dbReference type="KEGG" id="cgk:CGERO_04805"/>
<proteinExistence type="predicted"/>
<dbReference type="InterPro" id="IPR001123">
    <property type="entry name" value="LeuE-type"/>
</dbReference>
<dbReference type="AlphaFoldDB" id="A0A3G6IZZ7"/>
<evidence type="ECO:0000313" key="8">
    <source>
        <dbReference type="Proteomes" id="UP000271587"/>
    </source>
</evidence>
<dbReference type="PANTHER" id="PTHR30086:SF20">
    <property type="entry name" value="ARGININE EXPORTER PROTEIN ARGO-RELATED"/>
    <property type="match status" value="1"/>
</dbReference>
<name>A0A3G6IZZ7_9CORY</name>
<evidence type="ECO:0000256" key="2">
    <source>
        <dbReference type="ARBA" id="ARBA00022475"/>
    </source>
</evidence>
<feature type="transmembrane region" description="Helical" evidence="6">
    <location>
        <begin position="175"/>
        <end position="197"/>
    </location>
</feature>
<dbReference type="Proteomes" id="UP000271587">
    <property type="component" value="Chromosome"/>
</dbReference>
<feature type="transmembrane region" description="Helical" evidence="6">
    <location>
        <begin position="67"/>
        <end position="87"/>
    </location>
</feature>
<keyword evidence="5 6" id="KW-0472">Membrane</keyword>
<keyword evidence="4 6" id="KW-1133">Transmembrane helix</keyword>
<feature type="transmembrane region" description="Helical" evidence="6">
    <location>
        <begin position="141"/>
        <end position="163"/>
    </location>
</feature>
<evidence type="ECO:0000256" key="5">
    <source>
        <dbReference type="ARBA" id="ARBA00023136"/>
    </source>
</evidence>
<evidence type="ECO:0000256" key="6">
    <source>
        <dbReference type="SAM" id="Phobius"/>
    </source>
</evidence>
<dbReference type="OrthoDB" id="5638726at2"/>
<organism evidence="7 8">
    <name type="scientific">Corynebacterium gerontici</name>
    <dbReference type="NCBI Taxonomy" id="2079234"/>
    <lineage>
        <taxon>Bacteria</taxon>
        <taxon>Bacillati</taxon>
        <taxon>Actinomycetota</taxon>
        <taxon>Actinomycetes</taxon>
        <taxon>Mycobacteriales</taxon>
        <taxon>Corynebacteriaceae</taxon>
        <taxon>Corynebacterium</taxon>
    </lineage>
</organism>
<reference evidence="7 8" key="1">
    <citation type="submission" date="2018-11" db="EMBL/GenBank/DDBJ databases">
        <authorList>
            <person name="Kleinhagauer T."/>
            <person name="Glaeser S.P."/>
            <person name="Spergser J."/>
            <person name="Ruckert C."/>
            <person name="Kaempfer P."/>
            <person name="Busse H.-J."/>
        </authorList>
    </citation>
    <scope>NUCLEOTIDE SEQUENCE [LARGE SCALE GENOMIC DNA]</scope>
    <source>
        <strain evidence="7 8">W8</strain>
    </source>
</reference>
<feature type="transmembrane region" description="Helical" evidence="6">
    <location>
        <begin position="209"/>
        <end position="229"/>
    </location>
</feature>
<sequence>MGIVITGLLMGLSLIVAIGPQNALIIKLGMKKQAIVPVVLTCLISDIFLILGGTMGVGAIIDKAPTALTILSIAGAAYLLWFAFTCFRDARRMDTSTSSTVIEDQVPQSPAQGTSELHGSVAVATRTQTVACEQRTWVKPVLLILGMTWLNPTAYIDTVIMLGGMANQYGEEGRWLFTAGALIASAIWFPTIGWASVKCSKTLAKPRVWRWLNIAVGVIMVFLAFRLLMHL</sequence>
<feature type="transmembrane region" description="Helical" evidence="6">
    <location>
        <begin position="6"/>
        <end position="26"/>
    </location>
</feature>
<protein>
    <submittedName>
        <fullName evidence="7">Arginine exporter protein ArgO</fullName>
    </submittedName>
</protein>
<evidence type="ECO:0000313" key="7">
    <source>
        <dbReference type="EMBL" id="AZA11277.1"/>
    </source>
</evidence>
<evidence type="ECO:0000256" key="4">
    <source>
        <dbReference type="ARBA" id="ARBA00022989"/>
    </source>
</evidence>
<feature type="transmembrane region" description="Helical" evidence="6">
    <location>
        <begin position="38"/>
        <end position="61"/>
    </location>
</feature>
<comment type="subcellular location">
    <subcellularLocation>
        <location evidence="1">Cell membrane</location>
        <topology evidence="1">Multi-pass membrane protein</topology>
    </subcellularLocation>
</comment>
<dbReference type="RefSeq" id="WP_123933745.1">
    <property type="nucleotide sequence ID" value="NZ_CP033897.1"/>
</dbReference>
<dbReference type="EMBL" id="CP033897">
    <property type="protein sequence ID" value="AZA11277.1"/>
    <property type="molecule type" value="Genomic_DNA"/>
</dbReference>
<keyword evidence="2" id="KW-1003">Cell membrane</keyword>
<evidence type="ECO:0000256" key="1">
    <source>
        <dbReference type="ARBA" id="ARBA00004651"/>
    </source>
</evidence>
<keyword evidence="3 6" id="KW-0812">Transmembrane</keyword>
<dbReference type="Pfam" id="PF01810">
    <property type="entry name" value="LysE"/>
    <property type="match status" value="1"/>
</dbReference>